<dbReference type="AlphaFoldDB" id="A0A498PQB9"/>
<protein>
    <submittedName>
        <fullName evidence="1">Uncharacterized protein</fullName>
    </submittedName>
</protein>
<organism evidence="1 2">
    <name type="scientific">Mycobacterium innocens</name>
    <dbReference type="NCBI Taxonomy" id="2341083"/>
    <lineage>
        <taxon>Bacteria</taxon>
        <taxon>Bacillati</taxon>
        <taxon>Actinomycetota</taxon>
        <taxon>Actinomycetes</taxon>
        <taxon>Mycobacteriales</taxon>
        <taxon>Mycobacteriaceae</taxon>
        <taxon>Mycobacterium</taxon>
    </lineage>
</organism>
<evidence type="ECO:0000313" key="1">
    <source>
        <dbReference type="EMBL" id="VBA32013.1"/>
    </source>
</evidence>
<gene>
    <name evidence="1" type="ORF">LAUMK13_00004</name>
</gene>
<keyword evidence="2" id="KW-1185">Reference proteome</keyword>
<reference evidence="1 2" key="1">
    <citation type="submission" date="2018-09" db="EMBL/GenBank/DDBJ databases">
        <authorList>
            <person name="Tagini F."/>
        </authorList>
    </citation>
    <scope>NUCLEOTIDE SEQUENCE [LARGE SCALE GENOMIC DNA]</scope>
    <source>
        <strain evidence="1 2">MK13</strain>
    </source>
</reference>
<accession>A0A498PQB9</accession>
<name>A0A498PQB9_9MYCO</name>
<dbReference type="Proteomes" id="UP000267289">
    <property type="component" value="Unassembled WGS sequence"/>
</dbReference>
<evidence type="ECO:0000313" key="2">
    <source>
        <dbReference type="Proteomes" id="UP000267289"/>
    </source>
</evidence>
<dbReference type="EMBL" id="UPHQ01000001">
    <property type="protein sequence ID" value="VBA32013.1"/>
    <property type="molecule type" value="Genomic_DNA"/>
</dbReference>
<sequence>MGIPGAVGQIASGTAAVADGQDTAGKCLNYESASAQRYGMWAAVTLV</sequence>
<proteinExistence type="predicted"/>